<gene>
    <name evidence="4" type="ORF">IPJ89_05285</name>
</gene>
<name>A0A7T9DJL8_9ARCH</name>
<dbReference type="InterPro" id="IPR029055">
    <property type="entry name" value="Ntn_hydrolases_N"/>
</dbReference>
<comment type="similarity">
    <text evidence="2">Belongs to the peptidase T1A family.</text>
</comment>
<dbReference type="EMBL" id="CP064981">
    <property type="protein sequence ID" value="QQR92530.1"/>
    <property type="molecule type" value="Genomic_DNA"/>
</dbReference>
<dbReference type="InterPro" id="IPR000426">
    <property type="entry name" value="Proteasome_asu_N"/>
</dbReference>
<feature type="domain" description="Proteasome alpha-type subunits" evidence="3">
    <location>
        <begin position="12"/>
        <end position="34"/>
    </location>
</feature>
<organism evidence="4">
    <name type="scientific">Candidatus Iainarchaeum sp</name>
    <dbReference type="NCBI Taxonomy" id="3101447"/>
    <lineage>
        <taxon>Archaea</taxon>
        <taxon>Candidatus Iainarchaeota</taxon>
        <taxon>Candidatus Iainarchaeia</taxon>
        <taxon>Candidatus Iainarchaeales</taxon>
        <taxon>Candidatus Iainarchaeaceae</taxon>
        <taxon>Candidatus Iainarchaeum</taxon>
    </lineage>
</organism>
<evidence type="ECO:0000256" key="2">
    <source>
        <dbReference type="PROSITE-ProRule" id="PRU00808"/>
    </source>
</evidence>
<dbReference type="Proteomes" id="UP000596004">
    <property type="component" value="Chromosome"/>
</dbReference>
<accession>A0A7T9DJL8</accession>
<dbReference type="GO" id="GO:0019773">
    <property type="term" value="C:proteasome core complex, alpha-subunit complex"/>
    <property type="evidence" value="ECO:0007669"/>
    <property type="project" value="UniProtKB-UniRule"/>
</dbReference>
<dbReference type="PANTHER" id="PTHR11599">
    <property type="entry name" value="PROTEASOME SUBUNIT ALPHA/BETA"/>
    <property type="match status" value="1"/>
</dbReference>
<dbReference type="InterPro" id="IPR001353">
    <property type="entry name" value="Proteasome_sua/b"/>
</dbReference>
<keyword evidence="1 2" id="KW-0647">Proteasome</keyword>
<dbReference type="EC" id="3.4.25.1" evidence="4"/>
<evidence type="ECO:0000313" key="4">
    <source>
        <dbReference type="EMBL" id="QQR92530.1"/>
    </source>
</evidence>
<keyword evidence="4" id="KW-0378">Hydrolase</keyword>
<dbReference type="GO" id="GO:0006511">
    <property type="term" value="P:ubiquitin-dependent protein catabolic process"/>
    <property type="evidence" value="ECO:0007669"/>
    <property type="project" value="InterPro"/>
</dbReference>
<protein>
    <submittedName>
        <fullName evidence="4">Archaeal proteasome endopeptidase complex subunit alpha</fullName>
        <ecNumber evidence="4">3.4.25.1</ecNumber>
    </submittedName>
</protein>
<sequence>MYPGQSAKSQAYDRSATMFSPDGRLYQVEYASKIVSQGTTGAAMVYKNGVVFGADKKVSSKLILPESIEKLFKVDDHIAAVSAGLVGDARRLIEGARAKAQENIMYYDEPIHIETLAKDVSSQKQVFTQYAGMRPYGVAFIIGGVDETGPRIFETEPSGALAEYMAVAVGAGRKEAMEHFEKNYSNGMTLEAAVKLVFAGLESSQPKGTKLSLDRLDFGYVDAQKGFIRMSKNDLKSMLGGKDSSKSSATNDA</sequence>
<dbReference type="SUPFAM" id="SSF56235">
    <property type="entry name" value="N-terminal nucleophile aminohydrolases (Ntn hydrolases)"/>
    <property type="match status" value="1"/>
</dbReference>
<dbReference type="NCBIfam" id="NF003075">
    <property type="entry name" value="PRK03996.1"/>
    <property type="match status" value="1"/>
</dbReference>
<evidence type="ECO:0000259" key="3">
    <source>
        <dbReference type="SMART" id="SM00948"/>
    </source>
</evidence>
<reference evidence="4" key="1">
    <citation type="submission" date="2020-11" db="EMBL/GenBank/DDBJ databases">
        <title>Connecting structure to function with the recovery of over 1000 high-quality activated sludge metagenome-assembled genomes encoding full-length rRNA genes using long-read sequencing.</title>
        <authorList>
            <person name="Singleton C.M."/>
            <person name="Petriglieri F."/>
            <person name="Kristensen J.M."/>
            <person name="Kirkegaard R.H."/>
            <person name="Michaelsen T.Y."/>
            <person name="Andersen M.H."/>
            <person name="Karst S.M."/>
            <person name="Dueholm M.S."/>
            <person name="Nielsen P.H."/>
            <person name="Albertsen M."/>
        </authorList>
    </citation>
    <scope>NUCLEOTIDE SEQUENCE</scope>
    <source>
        <strain evidence="4">Fred_18-Q3-R57-64_BAT3C.431</strain>
    </source>
</reference>
<dbReference type="Gene3D" id="3.60.20.10">
    <property type="entry name" value="Glutamine Phosphoribosylpyrophosphate, subunit 1, domain 1"/>
    <property type="match status" value="1"/>
</dbReference>
<dbReference type="AlphaFoldDB" id="A0A7T9DJL8"/>
<dbReference type="PROSITE" id="PS51475">
    <property type="entry name" value="PROTEASOME_ALPHA_2"/>
    <property type="match status" value="1"/>
</dbReference>
<evidence type="ECO:0000256" key="1">
    <source>
        <dbReference type="ARBA" id="ARBA00022942"/>
    </source>
</evidence>
<dbReference type="Pfam" id="PF00227">
    <property type="entry name" value="Proteasome"/>
    <property type="match status" value="1"/>
</dbReference>
<proteinExistence type="inferred from homology"/>
<dbReference type="SMART" id="SM00948">
    <property type="entry name" value="Proteasome_A_N"/>
    <property type="match status" value="1"/>
</dbReference>
<dbReference type="Pfam" id="PF10584">
    <property type="entry name" value="Proteasome_A_N"/>
    <property type="match status" value="1"/>
</dbReference>
<dbReference type="InterPro" id="IPR050115">
    <property type="entry name" value="Proteasome_alpha"/>
</dbReference>
<dbReference type="InterPro" id="IPR023332">
    <property type="entry name" value="Proteasome_alpha-type"/>
</dbReference>
<dbReference type="GO" id="GO:0004175">
    <property type="term" value="F:endopeptidase activity"/>
    <property type="evidence" value="ECO:0007669"/>
    <property type="project" value="UniProtKB-ARBA"/>
</dbReference>